<name>A0A7R9KGF5_9ACAR</name>
<keyword evidence="3" id="KW-1185">Reference proteome</keyword>
<dbReference type="EMBL" id="CAJPIZ010001066">
    <property type="protein sequence ID" value="CAG2102810.1"/>
    <property type="molecule type" value="Genomic_DNA"/>
</dbReference>
<feature type="transmembrane region" description="Helical" evidence="1">
    <location>
        <begin position="201"/>
        <end position="222"/>
    </location>
</feature>
<feature type="transmembrane region" description="Helical" evidence="1">
    <location>
        <begin position="242"/>
        <end position="270"/>
    </location>
</feature>
<reference evidence="2" key="1">
    <citation type="submission" date="2020-11" db="EMBL/GenBank/DDBJ databases">
        <authorList>
            <person name="Tran Van P."/>
        </authorList>
    </citation>
    <scope>NUCLEOTIDE SEQUENCE</scope>
</reference>
<dbReference type="AlphaFoldDB" id="A0A7R9KGF5"/>
<dbReference type="EMBL" id="OC855641">
    <property type="protein sequence ID" value="CAD7622380.1"/>
    <property type="molecule type" value="Genomic_DNA"/>
</dbReference>
<feature type="transmembrane region" description="Helical" evidence="1">
    <location>
        <begin position="353"/>
        <end position="372"/>
    </location>
</feature>
<keyword evidence="1" id="KW-1133">Transmembrane helix</keyword>
<accession>A0A7R9KGF5</accession>
<keyword evidence="1" id="KW-0472">Membrane</keyword>
<proteinExistence type="predicted"/>
<sequence length="391" mass="45019">MMLTIFYKNISNRNYNRTSLGGTLSIGNTFTVQLVVPYGEVALITPMEYKTVHKVLPTSMITPMAHVKLYHIGLSIKSSYMQWDMKRAIINNPALIHLVIWLQLVRFILTLHLSDNSPDKRGHIMLADLSYLYSIGGHHFTYAEALWSLSLLMIQYVFWYSRNSPGPFTQLFDVLAGHRTPGSIGIMDRKLALKLAMKSRFLFNTVTIGLKYCSLLLPWHIIVGFATKCDLYDTLTWGIWHAMVFVLFSKYTIGFSSWLMVHYYLLCYYLKRKLLLINNRLQRAGNLLRVRNGKPGYPGIDRTLVRALDSIYVEISDYNKTYLSKYILILWLTMGTISVTVMYAIIYQDMAVFLKYTMANAVLLTLLPLVFVRYMSAAVNAEANRSYNLQL</sequence>
<evidence type="ECO:0000256" key="1">
    <source>
        <dbReference type="SAM" id="Phobius"/>
    </source>
</evidence>
<protein>
    <recommendedName>
        <fullName evidence="4">Gustatory receptor</fullName>
    </recommendedName>
</protein>
<evidence type="ECO:0000313" key="3">
    <source>
        <dbReference type="Proteomes" id="UP000759131"/>
    </source>
</evidence>
<organism evidence="2">
    <name type="scientific">Medioppia subpectinata</name>
    <dbReference type="NCBI Taxonomy" id="1979941"/>
    <lineage>
        <taxon>Eukaryota</taxon>
        <taxon>Metazoa</taxon>
        <taxon>Ecdysozoa</taxon>
        <taxon>Arthropoda</taxon>
        <taxon>Chelicerata</taxon>
        <taxon>Arachnida</taxon>
        <taxon>Acari</taxon>
        <taxon>Acariformes</taxon>
        <taxon>Sarcoptiformes</taxon>
        <taxon>Oribatida</taxon>
        <taxon>Brachypylina</taxon>
        <taxon>Oppioidea</taxon>
        <taxon>Oppiidae</taxon>
        <taxon>Medioppia</taxon>
    </lineage>
</organism>
<dbReference type="Proteomes" id="UP000759131">
    <property type="component" value="Unassembled WGS sequence"/>
</dbReference>
<keyword evidence="1" id="KW-0812">Transmembrane</keyword>
<feature type="transmembrane region" description="Helical" evidence="1">
    <location>
        <begin position="326"/>
        <end position="347"/>
    </location>
</feature>
<feature type="transmembrane region" description="Helical" evidence="1">
    <location>
        <begin position="89"/>
        <end position="109"/>
    </location>
</feature>
<feature type="transmembrane region" description="Helical" evidence="1">
    <location>
        <begin position="140"/>
        <end position="159"/>
    </location>
</feature>
<evidence type="ECO:0000313" key="2">
    <source>
        <dbReference type="EMBL" id="CAD7622380.1"/>
    </source>
</evidence>
<evidence type="ECO:0008006" key="4">
    <source>
        <dbReference type="Google" id="ProtNLM"/>
    </source>
</evidence>
<gene>
    <name evidence="2" type="ORF">OSB1V03_LOCUS2843</name>
</gene>